<dbReference type="Pfam" id="PF00535">
    <property type="entry name" value="Glycos_transf_2"/>
    <property type="match status" value="1"/>
</dbReference>
<dbReference type="PANTHER" id="PTHR48090">
    <property type="entry name" value="UNDECAPRENYL-PHOSPHATE 4-DEOXY-4-FORMAMIDO-L-ARABINOSE TRANSFERASE-RELATED"/>
    <property type="match status" value="1"/>
</dbReference>
<dbReference type="CDD" id="cd04187">
    <property type="entry name" value="DPM1_like_bac"/>
    <property type="match status" value="1"/>
</dbReference>
<dbReference type="Gene3D" id="3.90.550.10">
    <property type="entry name" value="Spore Coat Polysaccharide Biosynthesis Protein SpsA, Chain A"/>
    <property type="match status" value="1"/>
</dbReference>
<dbReference type="PANTHER" id="PTHR48090:SF3">
    <property type="entry name" value="UNDECAPRENYL-PHOSPHATE 4-DEOXY-4-FORMAMIDO-L-ARABINOSE TRANSFERASE"/>
    <property type="match status" value="1"/>
</dbReference>
<dbReference type="GO" id="GO:0005886">
    <property type="term" value="C:plasma membrane"/>
    <property type="evidence" value="ECO:0007669"/>
    <property type="project" value="TreeGrafter"/>
</dbReference>
<dbReference type="SUPFAM" id="SSF53448">
    <property type="entry name" value="Nucleotide-diphospho-sugar transferases"/>
    <property type="match status" value="1"/>
</dbReference>
<evidence type="ECO:0000313" key="11">
    <source>
        <dbReference type="Proteomes" id="UP000192907"/>
    </source>
</evidence>
<feature type="transmembrane region" description="Helical" evidence="8">
    <location>
        <begin position="271"/>
        <end position="296"/>
    </location>
</feature>
<dbReference type="InterPro" id="IPR001173">
    <property type="entry name" value="Glyco_trans_2-like"/>
</dbReference>
<dbReference type="AlphaFoldDB" id="A0A1Y6CM19"/>
<reference evidence="11" key="1">
    <citation type="submission" date="2017-04" db="EMBL/GenBank/DDBJ databases">
        <authorList>
            <person name="Varghese N."/>
            <person name="Submissions S."/>
        </authorList>
    </citation>
    <scope>NUCLEOTIDE SEQUENCE [LARGE SCALE GENOMIC DNA]</scope>
    <source>
        <strain evidence="11">RKEM611</strain>
    </source>
</reference>
<accession>A0A1Y6CM19</accession>
<keyword evidence="5" id="KW-0448">Lipopolysaccharide biosynthesis</keyword>
<evidence type="ECO:0000256" key="6">
    <source>
        <dbReference type="ARBA" id="ARBA00022989"/>
    </source>
</evidence>
<protein>
    <submittedName>
        <fullName evidence="10">Dolichol-phosphate mannosyltransferase</fullName>
    </submittedName>
</protein>
<dbReference type="GO" id="GO:0016757">
    <property type="term" value="F:glycosyltransferase activity"/>
    <property type="evidence" value="ECO:0007669"/>
    <property type="project" value="UniProtKB-KW"/>
</dbReference>
<feature type="transmembrane region" description="Helical" evidence="8">
    <location>
        <begin position="238"/>
        <end position="259"/>
    </location>
</feature>
<gene>
    <name evidence="10" type="ORF">SAMN06296036_12968</name>
</gene>
<proteinExistence type="predicted"/>
<feature type="domain" description="Glycosyltransferase 2-like" evidence="9">
    <location>
        <begin position="14"/>
        <end position="166"/>
    </location>
</feature>
<evidence type="ECO:0000256" key="4">
    <source>
        <dbReference type="ARBA" id="ARBA00022692"/>
    </source>
</evidence>
<dbReference type="InterPro" id="IPR029044">
    <property type="entry name" value="Nucleotide-diphossugar_trans"/>
</dbReference>
<evidence type="ECO:0000256" key="3">
    <source>
        <dbReference type="ARBA" id="ARBA00022679"/>
    </source>
</evidence>
<evidence type="ECO:0000256" key="1">
    <source>
        <dbReference type="ARBA" id="ARBA00022475"/>
    </source>
</evidence>
<dbReference type="InterPro" id="IPR050256">
    <property type="entry name" value="Glycosyltransferase_2"/>
</dbReference>
<name>A0A1Y6CM19_9BACT</name>
<dbReference type="STRING" id="1513793.SAMN06296036_12968"/>
<evidence type="ECO:0000256" key="5">
    <source>
        <dbReference type="ARBA" id="ARBA00022985"/>
    </source>
</evidence>
<evidence type="ECO:0000256" key="8">
    <source>
        <dbReference type="SAM" id="Phobius"/>
    </source>
</evidence>
<keyword evidence="6 8" id="KW-1133">Transmembrane helix</keyword>
<keyword evidence="2 10" id="KW-0328">Glycosyltransferase</keyword>
<keyword evidence="1" id="KW-1003">Cell membrane</keyword>
<keyword evidence="7 8" id="KW-0472">Membrane</keyword>
<evidence type="ECO:0000259" key="9">
    <source>
        <dbReference type="Pfam" id="PF00535"/>
    </source>
</evidence>
<evidence type="ECO:0000256" key="7">
    <source>
        <dbReference type="ARBA" id="ARBA00023136"/>
    </source>
</evidence>
<keyword evidence="4 8" id="KW-0812">Transmembrane</keyword>
<evidence type="ECO:0000256" key="2">
    <source>
        <dbReference type="ARBA" id="ARBA00022676"/>
    </source>
</evidence>
<dbReference type="RefSeq" id="WP_200820803.1">
    <property type="nucleotide sequence ID" value="NZ_FWZT01000029.1"/>
</dbReference>
<dbReference type="EMBL" id="FWZT01000029">
    <property type="protein sequence ID" value="SMF75746.1"/>
    <property type="molecule type" value="Genomic_DNA"/>
</dbReference>
<dbReference type="GO" id="GO:0009103">
    <property type="term" value="P:lipopolysaccharide biosynthetic process"/>
    <property type="evidence" value="ECO:0007669"/>
    <property type="project" value="UniProtKB-KW"/>
</dbReference>
<dbReference type="Proteomes" id="UP000192907">
    <property type="component" value="Unassembled WGS sequence"/>
</dbReference>
<sequence length="325" mass="36831">MKETTIEACRPLISVVIPVYKCADCLIELTNRLQISLDEVSKRFEILLVDDWSPDNSWEIIQDLAHSNPTIKGIRLSKNFGQHYAIAAGVDQVLGDWLIVMDGDLQDLPEEIPNLYKVATEGDFDVVMARRRIRRDAFLKKEISRLFYRVLSYLTDSRLDPAIANFGIYRRNVVSVIRDMTESIRYFPSMVRWSGFSQTTLDVTHGGRPHGESAYSVKKLLSLGIDVILAYSDKPLKLTVKFGFFLSISSLVFVSYIVFQRLTGQIEVLGYSTIVASVWLLSGVIIFIQGILGLYVGKIFECTKARPVYIISKTVNMLENKPSKE</sequence>
<evidence type="ECO:0000313" key="10">
    <source>
        <dbReference type="EMBL" id="SMF75746.1"/>
    </source>
</evidence>
<keyword evidence="11" id="KW-1185">Reference proteome</keyword>
<keyword evidence="3 10" id="KW-0808">Transferase</keyword>
<organism evidence="10 11">
    <name type="scientific">Pseudobacteriovorax antillogorgiicola</name>
    <dbReference type="NCBI Taxonomy" id="1513793"/>
    <lineage>
        <taxon>Bacteria</taxon>
        <taxon>Pseudomonadati</taxon>
        <taxon>Bdellovibrionota</taxon>
        <taxon>Oligoflexia</taxon>
        <taxon>Oligoflexales</taxon>
        <taxon>Pseudobacteriovoracaceae</taxon>
        <taxon>Pseudobacteriovorax</taxon>
    </lineage>
</organism>